<dbReference type="Pfam" id="PF10312">
    <property type="entry name" value="Cactin_mid"/>
    <property type="match status" value="1"/>
</dbReference>
<evidence type="ECO:0000313" key="8">
    <source>
        <dbReference type="Proteomes" id="UP000247409"/>
    </source>
</evidence>
<feature type="coiled-coil region" evidence="3">
    <location>
        <begin position="67"/>
        <end position="106"/>
    </location>
</feature>
<dbReference type="Proteomes" id="UP000247409">
    <property type="component" value="Unassembled WGS sequence"/>
</dbReference>
<feature type="domain" description="Splicing factor Cactin C-terminal" evidence="5">
    <location>
        <begin position="378"/>
        <end position="501"/>
    </location>
</feature>
<evidence type="ECO:0000259" key="6">
    <source>
        <dbReference type="Pfam" id="PF10312"/>
    </source>
</evidence>
<reference evidence="7 8" key="1">
    <citation type="journal article" date="2018" name="Mol. Biol. Evol.">
        <title>Analysis of the draft genome of the red seaweed Gracilariopsis chorda provides insights into genome size evolution in Rhodophyta.</title>
        <authorList>
            <person name="Lee J."/>
            <person name="Yang E.C."/>
            <person name="Graf L."/>
            <person name="Yang J.H."/>
            <person name="Qiu H."/>
            <person name="Zel Zion U."/>
            <person name="Chan C.X."/>
            <person name="Stephens T.G."/>
            <person name="Weber A.P.M."/>
            <person name="Boo G.H."/>
            <person name="Boo S.M."/>
            <person name="Kim K.M."/>
            <person name="Shin Y."/>
            <person name="Jung M."/>
            <person name="Lee S.J."/>
            <person name="Yim H.S."/>
            <person name="Lee J.H."/>
            <person name="Bhattacharya D."/>
            <person name="Yoon H.S."/>
        </authorList>
    </citation>
    <scope>NUCLEOTIDE SEQUENCE [LARGE SCALE GENOMIC DNA]</scope>
    <source>
        <strain evidence="7 8">SKKU-2015</strain>
        <tissue evidence="7">Whole body</tissue>
    </source>
</reference>
<feature type="compositionally biased region" description="Basic and acidic residues" evidence="4">
    <location>
        <begin position="1"/>
        <end position="25"/>
    </location>
</feature>
<feature type="region of interest" description="Disordered" evidence="4">
    <location>
        <begin position="1"/>
        <end position="52"/>
    </location>
</feature>
<dbReference type="AlphaFoldDB" id="A0A2V3J6V8"/>
<dbReference type="SMART" id="SM01050">
    <property type="entry name" value="CactinC_cactus"/>
    <property type="match status" value="1"/>
</dbReference>
<evidence type="ECO:0000256" key="3">
    <source>
        <dbReference type="SAM" id="Coils"/>
    </source>
</evidence>
<gene>
    <name evidence="7" type="ORF">BWQ96_00389</name>
</gene>
<evidence type="ECO:0000259" key="5">
    <source>
        <dbReference type="Pfam" id="PF09732"/>
    </source>
</evidence>
<proteinExistence type="inferred from homology"/>
<dbReference type="InterPro" id="IPR018816">
    <property type="entry name" value="Cactin_central"/>
</dbReference>
<dbReference type="PANTHER" id="PTHR21737:SF4">
    <property type="entry name" value="SPLICING FACTOR CACTIN"/>
    <property type="match status" value="1"/>
</dbReference>
<dbReference type="OrthoDB" id="265955at2759"/>
<evidence type="ECO:0000313" key="7">
    <source>
        <dbReference type="EMBL" id="PXF49737.1"/>
    </source>
</evidence>
<feature type="compositionally biased region" description="Acidic residues" evidence="4">
    <location>
        <begin position="312"/>
        <end position="330"/>
    </location>
</feature>
<keyword evidence="3" id="KW-0175">Coiled coil</keyword>
<feature type="compositionally biased region" description="Basic and acidic residues" evidence="4">
    <location>
        <begin position="331"/>
        <end position="344"/>
    </location>
</feature>
<evidence type="ECO:0000256" key="2">
    <source>
        <dbReference type="ARBA" id="ARBA00034534"/>
    </source>
</evidence>
<organism evidence="7 8">
    <name type="scientific">Gracilariopsis chorda</name>
    <dbReference type="NCBI Taxonomy" id="448386"/>
    <lineage>
        <taxon>Eukaryota</taxon>
        <taxon>Rhodophyta</taxon>
        <taxon>Florideophyceae</taxon>
        <taxon>Rhodymeniophycidae</taxon>
        <taxon>Gracilariales</taxon>
        <taxon>Gracilariaceae</taxon>
        <taxon>Gracilariopsis</taxon>
    </lineage>
</organism>
<dbReference type="PANTHER" id="PTHR21737">
    <property type="entry name" value="POLYGLUTAMINE BINDING PROTEIN 1/MARVEL MEMBRANE-ASSOCIATING DOMAIN CONTAINING 3"/>
    <property type="match status" value="1"/>
</dbReference>
<dbReference type="Pfam" id="PF09732">
    <property type="entry name" value="CactinC_cactus"/>
    <property type="match status" value="1"/>
</dbReference>
<name>A0A2V3J6V8_9FLOR</name>
<feature type="compositionally biased region" description="Polar residues" evidence="4">
    <location>
        <begin position="32"/>
        <end position="46"/>
    </location>
</feature>
<dbReference type="GO" id="GO:0005737">
    <property type="term" value="C:cytoplasm"/>
    <property type="evidence" value="ECO:0007669"/>
    <property type="project" value="TreeGrafter"/>
</dbReference>
<sequence>MYSNSEDRSIRKNEGRRRREEKYYELDEDTESVQPSQKRTRSSNQDEAPFVWRKKADLLRKKGIDPEREEARQRAELRAELASAKKRREQRERERAEWEAAQIESAREREALLNEGWHRQEASFHGSQHFVRQAIRIRDRRASDVDWIARHVRLDLRLNVGVLDMEEVLKGMNAHKLQGLAESVEEELDYVVDFSTENDNGVWNRKVRLEFWKCVRVCVKERVDRITGGMNDSVIKDVDDLLRGKSMAKLREMENEVESGLKGGDDDEDGAFGEVDFWSVALSGIRARIAALRLKELSEILMMERAERDAQQGDEEDANERGVDEEEGEEGERRKGGMRDGEVGRDDEEAGALLGEDEEENFADEVEVPRREVKQYAWNDKYRPRKPKYMNKVHTGYKWSKYNRTHYDHDNPPPKTVQGYKFNIFYPDLMDASKTPKFSVTQSDKGESAIITFHAGAPYEDIAFRIVNRRWERSHRRGYRCCFDRGVLQLWFNFERYFYKR</sequence>
<dbReference type="GO" id="GO:0045292">
    <property type="term" value="P:mRNA cis splicing, via spliceosome"/>
    <property type="evidence" value="ECO:0007669"/>
    <property type="project" value="TreeGrafter"/>
</dbReference>
<comment type="caution">
    <text evidence="7">The sequence shown here is derived from an EMBL/GenBank/DDBJ whole genome shotgun (WGS) entry which is preliminary data.</text>
</comment>
<comment type="similarity">
    <text evidence="1">Belongs to the CACTIN family.</text>
</comment>
<dbReference type="InterPro" id="IPR019134">
    <property type="entry name" value="Cactin_C"/>
</dbReference>
<accession>A0A2V3J6V8</accession>
<evidence type="ECO:0000256" key="1">
    <source>
        <dbReference type="ARBA" id="ARBA00006895"/>
    </source>
</evidence>
<dbReference type="EMBL" id="NBIV01000002">
    <property type="protein sequence ID" value="PXF49737.1"/>
    <property type="molecule type" value="Genomic_DNA"/>
</dbReference>
<feature type="domain" description="Splicing factor cactin central" evidence="6">
    <location>
        <begin position="107"/>
        <end position="297"/>
    </location>
</feature>
<evidence type="ECO:0000256" key="4">
    <source>
        <dbReference type="SAM" id="MobiDB-lite"/>
    </source>
</evidence>
<feature type="region of interest" description="Disordered" evidence="4">
    <location>
        <begin position="306"/>
        <end position="346"/>
    </location>
</feature>
<dbReference type="STRING" id="448386.A0A2V3J6V8"/>
<keyword evidence="8" id="KW-1185">Reference proteome</keyword>
<protein>
    <recommendedName>
        <fullName evidence="2">Splicing factor Cactin</fullName>
    </recommendedName>
</protein>
<dbReference type="GO" id="GO:0005681">
    <property type="term" value="C:spliceosomal complex"/>
    <property type="evidence" value="ECO:0007669"/>
    <property type="project" value="TreeGrafter"/>
</dbReference>